<comment type="similarity">
    <text evidence="1 9">Belongs to the universal ribosomal protein uL3 family.</text>
</comment>
<dbReference type="InterPro" id="IPR019927">
    <property type="entry name" value="Ribosomal_uL3_bac/org-type"/>
</dbReference>
<reference evidence="11" key="1">
    <citation type="journal article" date="2014" name="Sci. Rep.">
        <title>Minimally destructive sampling of type specimens of Pyropia (Bangiales, Rhodophyta) recovers complete plastid and mitochondrial genomes.</title>
        <authorList>
            <person name="Hughey J.R."/>
            <person name="Gabrielson P.W."/>
            <person name="Rohmer L."/>
            <person name="Tortolani J."/>
            <person name="Silva M."/>
            <person name="Miller K.A."/>
            <person name="Young J.D."/>
            <person name="Martell C."/>
            <person name="Ruediger E."/>
        </authorList>
    </citation>
    <scope>NUCLEOTIDE SEQUENCE</scope>
</reference>
<dbReference type="GO" id="GO:0019843">
    <property type="term" value="F:rRNA binding"/>
    <property type="evidence" value="ECO:0007669"/>
    <property type="project" value="UniProtKB-KW"/>
</dbReference>
<keyword evidence="11" id="KW-0934">Plastid</keyword>
<evidence type="ECO:0000256" key="2">
    <source>
        <dbReference type="ARBA" id="ARBA00011838"/>
    </source>
</evidence>
<evidence type="ECO:0000256" key="8">
    <source>
        <dbReference type="ARBA" id="ARBA00035503"/>
    </source>
</evidence>
<evidence type="ECO:0000256" key="10">
    <source>
        <dbReference type="SAM" id="MobiDB-lite"/>
    </source>
</evidence>
<dbReference type="PROSITE" id="PS00474">
    <property type="entry name" value="RIBOSOMAL_L3"/>
    <property type="match status" value="1"/>
</dbReference>
<dbReference type="AlphaFoldDB" id="A0A059XC68"/>
<evidence type="ECO:0000256" key="5">
    <source>
        <dbReference type="ARBA" id="ARBA00022980"/>
    </source>
</evidence>
<geneLocation type="plastid" evidence="11"/>
<evidence type="ECO:0000256" key="1">
    <source>
        <dbReference type="ARBA" id="ARBA00006540"/>
    </source>
</evidence>
<gene>
    <name evidence="11" type="primary">rpl3</name>
</gene>
<dbReference type="InterPro" id="IPR019926">
    <property type="entry name" value="Ribosomal_uL3_CS"/>
</dbReference>
<keyword evidence="3" id="KW-0699">rRNA-binding</keyword>
<dbReference type="PANTHER" id="PTHR11229:SF16">
    <property type="entry name" value="LARGE RIBOSOMAL SUBUNIT PROTEIN UL3C"/>
    <property type="match status" value="1"/>
</dbReference>
<protein>
    <recommendedName>
        <fullName evidence="7">Large ribosomal subunit protein uL3c</fullName>
    </recommendedName>
    <alternativeName>
        <fullName evidence="8">50S ribosomal protein L3, chloroplastic</fullName>
    </alternativeName>
</protein>
<proteinExistence type="inferred from homology"/>
<dbReference type="PANTHER" id="PTHR11229">
    <property type="entry name" value="50S RIBOSOMAL PROTEIN L3"/>
    <property type="match status" value="1"/>
</dbReference>
<evidence type="ECO:0000256" key="7">
    <source>
        <dbReference type="ARBA" id="ARBA00035213"/>
    </source>
</evidence>
<dbReference type="Gene3D" id="3.30.160.810">
    <property type="match status" value="1"/>
</dbReference>
<comment type="subunit">
    <text evidence="2">Part of the 50S ribosomal subunit.</text>
</comment>
<dbReference type="GO" id="GO:0022625">
    <property type="term" value="C:cytosolic large ribosomal subunit"/>
    <property type="evidence" value="ECO:0007669"/>
    <property type="project" value="TreeGrafter"/>
</dbReference>
<dbReference type="InterPro" id="IPR009000">
    <property type="entry name" value="Transl_B-barrel_sf"/>
</dbReference>
<evidence type="ECO:0000313" key="11">
    <source>
        <dbReference type="EMBL" id="AIA21547.1"/>
    </source>
</evidence>
<keyword evidence="5 9" id="KW-0689">Ribosomal protein</keyword>
<organism evidence="11">
    <name type="scientific">Pyropia fucicola</name>
    <dbReference type="NCBI Taxonomy" id="144551"/>
    <lineage>
        <taxon>Eukaryota</taxon>
        <taxon>Rhodophyta</taxon>
        <taxon>Bangiophyceae</taxon>
        <taxon>Bangiales</taxon>
        <taxon>Bangiaceae</taxon>
        <taxon>Pyropia</taxon>
    </lineage>
</organism>
<name>A0A059XC68_9RHOD</name>
<dbReference type="GO" id="GO:0003735">
    <property type="term" value="F:structural constituent of ribosome"/>
    <property type="evidence" value="ECO:0007669"/>
    <property type="project" value="InterPro"/>
</dbReference>
<accession>A0A059XC68</accession>
<feature type="region of interest" description="Disordered" evidence="10">
    <location>
        <begin position="143"/>
        <end position="168"/>
    </location>
</feature>
<dbReference type="GO" id="GO:0006412">
    <property type="term" value="P:translation"/>
    <property type="evidence" value="ECO:0007669"/>
    <property type="project" value="InterPro"/>
</dbReference>
<dbReference type="NCBIfam" id="TIGR03625">
    <property type="entry name" value="L3_bact"/>
    <property type="match status" value="1"/>
</dbReference>
<dbReference type="Gene3D" id="2.40.30.10">
    <property type="entry name" value="Translation factors"/>
    <property type="match status" value="1"/>
</dbReference>
<dbReference type="Pfam" id="PF00297">
    <property type="entry name" value="Ribosomal_L3"/>
    <property type="match status" value="1"/>
</dbReference>
<evidence type="ECO:0000256" key="4">
    <source>
        <dbReference type="ARBA" id="ARBA00022884"/>
    </source>
</evidence>
<keyword evidence="4" id="KW-0694">RNA-binding</keyword>
<dbReference type="FunFam" id="2.40.30.10:FF:000065">
    <property type="entry name" value="50S ribosomal protein L3, chloroplastic"/>
    <property type="match status" value="1"/>
</dbReference>
<dbReference type="HAMAP" id="MF_01325_B">
    <property type="entry name" value="Ribosomal_uL3_B"/>
    <property type="match status" value="1"/>
</dbReference>
<evidence type="ECO:0000256" key="3">
    <source>
        <dbReference type="ARBA" id="ARBA00022730"/>
    </source>
</evidence>
<sequence length="219" mass="23716">MYNDSINLSKRRNLVSVGILGTKVGMTQFFDEAGLSIPVTVIQVGPCVITQIKALSTDGYNAIQVGYKQVAEQKLNKPLLGHLKKSQAPPLKYLREYEVKSTDDFEVSQILSTDLFQVGQKINVSSRSVGKGFSGYQKRHHFSRGPMSHGSKNHRQPGSIGAGTTPGRVYPGKNMAGQLGNKKVTIKNLQIVSINSENDLLIVKGAVPGKPGALVKISK</sequence>
<dbReference type="SUPFAM" id="SSF50447">
    <property type="entry name" value="Translation proteins"/>
    <property type="match status" value="1"/>
</dbReference>
<dbReference type="FunFam" id="3.30.160.810:FF:000001">
    <property type="entry name" value="50S ribosomal protein L3"/>
    <property type="match status" value="1"/>
</dbReference>
<dbReference type="EMBL" id="KJ776837">
    <property type="protein sequence ID" value="AIA21547.1"/>
    <property type="molecule type" value="Genomic_DNA"/>
</dbReference>
<keyword evidence="6 9" id="KW-0687">Ribonucleoprotein</keyword>
<dbReference type="InterPro" id="IPR000597">
    <property type="entry name" value="Ribosomal_uL3"/>
</dbReference>
<evidence type="ECO:0000256" key="9">
    <source>
        <dbReference type="RuleBase" id="RU003905"/>
    </source>
</evidence>
<evidence type="ECO:0000256" key="6">
    <source>
        <dbReference type="ARBA" id="ARBA00023274"/>
    </source>
</evidence>